<dbReference type="InterPro" id="IPR051918">
    <property type="entry name" value="STPP_CPPED1"/>
</dbReference>
<dbReference type="PANTHER" id="PTHR43143:SF1">
    <property type="entry name" value="SERINE_THREONINE-PROTEIN PHOSPHATASE CPPED1"/>
    <property type="match status" value="1"/>
</dbReference>
<accession>A0A934NNB4</accession>
<dbReference type="SUPFAM" id="SSF56300">
    <property type="entry name" value="Metallo-dependent phosphatases"/>
    <property type="match status" value="1"/>
</dbReference>
<dbReference type="Pfam" id="PF13285">
    <property type="entry name" value="DUF4073"/>
    <property type="match status" value="1"/>
</dbReference>
<name>A0A934NNB4_9NOCA</name>
<dbReference type="AlphaFoldDB" id="A0A934NNB4"/>
<evidence type="ECO:0000259" key="2">
    <source>
        <dbReference type="Pfam" id="PF13285"/>
    </source>
</evidence>
<evidence type="ECO:0000313" key="4">
    <source>
        <dbReference type="Proteomes" id="UP000655868"/>
    </source>
</evidence>
<dbReference type="Pfam" id="PF00149">
    <property type="entry name" value="Metallophos"/>
    <property type="match status" value="1"/>
</dbReference>
<dbReference type="InterPro" id="IPR029052">
    <property type="entry name" value="Metallo-depent_PP-like"/>
</dbReference>
<dbReference type="InterPro" id="IPR025142">
    <property type="entry name" value="DUF4073"/>
</dbReference>
<dbReference type="EMBL" id="JAEMNV010000002">
    <property type="protein sequence ID" value="MBJ8338300.1"/>
    <property type="molecule type" value="Genomic_DNA"/>
</dbReference>
<dbReference type="Gene3D" id="3.60.21.10">
    <property type="match status" value="1"/>
</dbReference>
<dbReference type="RefSeq" id="WP_199703012.1">
    <property type="nucleotide sequence ID" value="NZ_JAEMNV010000002.1"/>
</dbReference>
<evidence type="ECO:0000313" key="3">
    <source>
        <dbReference type="EMBL" id="MBJ8338300.1"/>
    </source>
</evidence>
<dbReference type="Proteomes" id="UP000655868">
    <property type="component" value="Unassembled WGS sequence"/>
</dbReference>
<evidence type="ECO:0000259" key="1">
    <source>
        <dbReference type="Pfam" id="PF00149"/>
    </source>
</evidence>
<gene>
    <name evidence="3" type="ORF">JGU71_05340</name>
</gene>
<feature type="domain" description="DUF4073" evidence="2">
    <location>
        <begin position="212"/>
        <end position="296"/>
    </location>
</feature>
<dbReference type="PANTHER" id="PTHR43143">
    <property type="entry name" value="METALLOPHOSPHOESTERASE, CALCINEURIN SUPERFAMILY"/>
    <property type="match status" value="1"/>
</dbReference>
<proteinExistence type="predicted"/>
<protein>
    <submittedName>
        <fullName evidence="3">DUF4073 domain-containing protein</fullName>
    </submittedName>
</protein>
<reference evidence="3" key="1">
    <citation type="submission" date="2020-12" db="EMBL/GenBank/DDBJ databases">
        <title>Antrihabitans popcorni sp. nov. and Antrihabitans auranticaus sp. nov., isolated from a larva cave.</title>
        <authorList>
            <person name="Lee S.D."/>
            <person name="Kim I.S."/>
        </authorList>
    </citation>
    <scope>NUCLEOTIDE SEQUENCE</scope>
    <source>
        <strain evidence="3">YC3-6</strain>
    </source>
</reference>
<sequence>MSQPVRFDVISDVQGDVDDLDVALAAFAEFPQADQLLINGDLTLRGYRWQWDELTARLAATPHPPVLFTIGNHDFYLPLHKWRSSSTAINRFRNYTAMPGLYSAHDVGGVRVLRLGSIDGRERGGHEVVLGDAQLGWLATELAAPRTRGPVLVASHHVLPRTISATGDDPVTQAPNVYQRDYAEADRLLEILGAHPEVLFLSGHTHWSLYRDDWFTRRIVAGGDPAGFAVANTGAVQFGWEANGRGGEQAHDDSQNQGLRIVVTDDQVRIHALDFAARVVIHTVEFAVGSPDIRQLSGLTWADALS</sequence>
<comment type="caution">
    <text evidence="3">The sequence shown here is derived from an EMBL/GenBank/DDBJ whole genome shotgun (WGS) entry which is preliminary data.</text>
</comment>
<dbReference type="GO" id="GO:0016787">
    <property type="term" value="F:hydrolase activity"/>
    <property type="evidence" value="ECO:0007669"/>
    <property type="project" value="InterPro"/>
</dbReference>
<organism evidence="3 4">
    <name type="scientific">Antrihabitans stalagmiti</name>
    <dbReference type="NCBI Taxonomy" id="2799499"/>
    <lineage>
        <taxon>Bacteria</taxon>
        <taxon>Bacillati</taxon>
        <taxon>Actinomycetota</taxon>
        <taxon>Actinomycetes</taxon>
        <taxon>Mycobacteriales</taxon>
        <taxon>Nocardiaceae</taxon>
        <taxon>Antrihabitans</taxon>
    </lineage>
</organism>
<keyword evidence="4" id="KW-1185">Reference proteome</keyword>
<feature type="domain" description="Calcineurin-like phosphoesterase" evidence="1">
    <location>
        <begin position="6"/>
        <end position="207"/>
    </location>
</feature>
<dbReference type="InterPro" id="IPR004843">
    <property type="entry name" value="Calcineurin-like_PHP"/>
</dbReference>